<dbReference type="PANTHER" id="PTHR46609">
    <property type="entry name" value="EXONUCLEASE, PHAGE-TYPE/RECB, C-TERMINAL DOMAIN-CONTAINING PROTEIN"/>
    <property type="match status" value="1"/>
</dbReference>
<gene>
    <name evidence="1" type="ORF">V5799_030232</name>
</gene>
<dbReference type="AlphaFoldDB" id="A0AAQ4ENR4"/>
<dbReference type="SUPFAM" id="SSF52980">
    <property type="entry name" value="Restriction endonuclease-like"/>
    <property type="match status" value="1"/>
</dbReference>
<dbReference type="PANTHER" id="PTHR46609:SF8">
    <property type="entry name" value="YQAJ VIRAL RECOMBINASE DOMAIN-CONTAINING PROTEIN"/>
    <property type="match status" value="1"/>
</dbReference>
<evidence type="ECO:0000313" key="1">
    <source>
        <dbReference type="EMBL" id="KAK8776422.1"/>
    </source>
</evidence>
<dbReference type="EMBL" id="JARKHS020012969">
    <property type="protein sequence ID" value="KAK8776422.1"/>
    <property type="molecule type" value="Genomic_DNA"/>
</dbReference>
<dbReference type="Gene3D" id="3.90.320.10">
    <property type="match status" value="1"/>
</dbReference>
<dbReference type="InterPro" id="IPR011604">
    <property type="entry name" value="PDDEXK-like_dom_sf"/>
</dbReference>
<evidence type="ECO:0008006" key="3">
    <source>
        <dbReference type="Google" id="ProtNLM"/>
    </source>
</evidence>
<accession>A0AAQ4ENR4</accession>
<proteinExistence type="predicted"/>
<sequence>MSRKKWTEKCLANLTAMKNLSRVRAIRYGIANERYAILRHKDTMIAAGHPVEIIDRRIFVNSTEPWLGASPDAIAFDTCQPFPWGAVEVECPYSLKDATKEDIVSQHFFVEFDENCQPTLKNDRERYMHFSAGWV</sequence>
<keyword evidence="2" id="KW-1185">Reference proteome</keyword>
<dbReference type="GO" id="GO:0006281">
    <property type="term" value="P:DNA repair"/>
    <property type="evidence" value="ECO:0007669"/>
    <property type="project" value="UniProtKB-ARBA"/>
</dbReference>
<reference evidence="1 2" key="1">
    <citation type="journal article" date="2023" name="Arcadia Sci">
        <title>De novo assembly of a long-read Amblyomma americanum tick genome.</title>
        <authorList>
            <person name="Chou S."/>
            <person name="Poskanzer K.E."/>
            <person name="Rollins M."/>
            <person name="Thuy-Boun P.S."/>
        </authorList>
    </citation>
    <scope>NUCLEOTIDE SEQUENCE [LARGE SCALE GENOMIC DNA]</scope>
    <source>
        <strain evidence="1">F_SG_1</strain>
        <tissue evidence="1">Salivary glands</tissue>
    </source>
</reference>
<comment type="caution">
    <text evidence="1">The sequence shown here is derived from an EMBL/GenBank/DDBJ whole genome shotgun (WGS) entry which is preliminary data.</text>
</comment>
<name>A0AAQ4ENR4_AMBAM</name>
<organism evidence="1 2">
    <name type="scientific">Amblyomma americanum</name>
    <name type="common">Lone star tick</name>
    <dbReference type="NCBI Taxonomy" id="6943"/>
    <lineage>
        <taxon>Eukaryota</taxon>
        <taxon>Metazoa</taxon>
        <taxon>Ecdysozoa</taxon>
        <taxon>Arthropoda</taxon>
        <taxon>Chelicerata</taxon>
        <taxon>Arachnida</taxon>
        <taxon>Acari</taxon>
        <taxon>Parasitiformes</taxon>
        <taxon>Ixodida</taxon>
        <taxon>Ixodoidea</taxon>
        <taxon>Ixodidae</taxon>
        <taxon>Amblyomminae</taxon>
        <taxon>Amblyomma</taxon>
    </lineage>
</organism>
<dbReference type="InterPro" id="IPR011335">
    <property type="entry name" value="Restrct_endonuc-II-like"/>
</dbReference>
<dbReference type="Proteomes" id="UP001321473">
    <property type="component" value="Unassembled WGS sequence"/>
</dbReference>
<evidence type="ECO:0000313" key="2">
    <source>
        <dbReference type="Proteomes" id="UP001321473"/>
    </source>
</evidence>
<protein>
    <recommendedName>
        <fullName evidence="3">YqaJ viral recombinase domain-containing protein</fullName>
    </recommendedName>
</protein>
<dbReference type="InterPro" id="IPR051703">
    <property type="entry name" value="NF-kappa-B_Signaling_Reg"/>
</dbReference>